<gene>
    <name evidence="2" type="ORF">NAES01612_LOCUS16249</name>
    <name evidence="3" type="ORF">NAES01612_LOCUS16250</name>
</gene>
<dbReference type="Gene3D" id="3.10.110.10">
    <property type="entry name" value="Ubiquitin Conjugating Enzyme"/>
    <property type="match status" value="1"/>
</dbReference>
<dbReference type="EMBL" id="HBKR01024746">
    <property type="protein sequence ID" value="CAE2316569.1"/>
    <property type="molecule type" value="Transcribed_RNA"/>
</dbReference>
<organism evidence="2">
    <name type="scientific">Paramoeba aestuarina</name>
    <dbReference type="NCBI Taxonomy" id="180227"/>
    <lineage>
        <taxon>Eukaryota</taxon>
        <taxon>Amoebozoa</taxon>
        <taxon>Discosea</taxon>
        <taxon>Flabellinia</taxon>
        <taxon>Dactylopodida</taxon>
        <taxon>Paramoebidae</taxon>
        <taxon>Paramoeba</taxon>
    </lineage>
</organism>
<reference evidence="2" key="1">
    <citation type="submission" date="2021-01" db="EMBL/GenBank/DDBJ databases">
        <authorList>
            <person name="Corre E."/>
            <person name="Pelletier E."/>
            <person name="Niang G."/>
            <person name="Scheremetjew M."/>
            <person name="Finn R."/>
            <person name="Kale V."/>
            <person name="Holt S."/>
            <person name="Cochrane G."/>
            <person name="Meng A."/>
            <person name="Brown T."/>
            <person name="Cohen L."/>
        </authorList>
    </citation>
    <scope>NUCLEOTIDE SEQUENCE</scope>
    <source>
        <strain evidence="2">SoJaBio B1-5/56/2</strain>
    </source>
</reference>
<evidence type="ECO:0000313" key="2">
    <source>
        <dbReference type="EMBL" id="CAE2316569.1"/>
    </source>
</evidence>
<feature type="domain" description="UBC core" evidence="1">
    <location>
        <begin position="4"/>
        <end position="150"/>
    </location>
</feature>
<dbReference type="InterPro" id="IPR050113">
    <property type="entry name" value="Ub_conjugating_enzyme"/>
</dbReference>
<dbReference type="InterPro" id="IPR000608">
    <property type="entry name" value="UBC"/>
</dbReference>
<dbReference type="CDD" id="cd23790">
    <property type="entry name" value="UBCc_UBE2A_2B"/>
    <property type="match status" value="1"/>
</dbReference>
<protein>
    <recommendedName>
        <fullName evidence="1">UBC core domain-containing protein</fullName>
    </recommendedName>
</protein>
<dbReference type="SMART" id="SM00212">
    <property type="entry name" value="UBCc"/>
    <property type="match status" value="1"/>
</dbReference>
<dbReference type="AlphaFoldDB" id="A0A6U3B4Y0"/>
<dbReference type="PANTHER" id="PTHR24067">
    <property type="entry name" value="UBIQUITIN-CONJUGATING ENZYME E2"/>
    <property type="match status" value="1"/>
</dbReference>
<evidence type="ECO:0000259" key="1">
    <source>
        <dbReference type="PROSITE" id="PS50127"/>
    </source>
</evidence>
<dbReference type="PROSITE" id="PS50127">
    <property type="entry name" value="UBC_2"/>
    <property type="match status" value="1"/>
</dbReference>
<evidence type="ECO:0000313" key="3">
    <source>
        <dbReference type="EMBL" id="CAE2316571.1"/>
    </source>
</evidence>
<sequence length="151" mass="17519">MSSQARRRLVSDLKKLQKEPTFGIIATPCENNIMLWHCWVFGPPETVWEGATFRVSIEYTEEYPVKPPRVRFESKVFHPNVYENGDVCMDLLQKRWSPQYDTAAILTSLQSLLPDPNPESPANVLAAKLFEENNPEYFERIKLCVEDSWLV</sequence>
<name>A0A6U3B4Y0_9EUKA</name>
<accession>A0A6U3B4Y0</accession>
<dbReference type="Pfam" id="PF00179">
    <property type="entry name" value="UQ_con"/>
    <property type="match status" value="1"/>
</dbReference>
<dbReference type="EMBL" id="HBKR01024747">
    <property type="protein sequence ID" value="CAE2316571.1"/>
    <property type="molecule type" value="Transcribed_RNA"/>
</dbReference>
<dbReference type="SUPFAM" id="SSF54495">
    <property type="entry name" value="UBC-like"/>
    <property type="match status" value="1"/>
</dbReference>
<dbReference type="InterPro" id="IPR016135">
    <property type="entry name" value="UBQ-conjugating_enzyme/RWD"/>
</dbReference>
<proteinExistence type="predicted"/>
<dbReference type="FunFam" id="3.10.110.10:FF:000090">
    <property type="entry name" value="Ubiquitin-conjugating enzyme E2-17 kDa"/>
    <property type="match status" value="1"/>
</dbReference>